<gene>
    <name evidence="1" type="ORF">APUU_51483S</name>
</gene>
<evidence type="ECO:0000313" key="2">
    <source>
        <dbReference type="Proteomes" id="UP000654913"/>
    </source>
</evidence>
<reference evidence="1" key="2">
    <citation type="submission" date="2021-02" db="EMBL/GenBank/DDBJ databases">
        <title>Aspergillus puulaauensis MK2 genome sequence.</title>
        <authorList>
            <person name="Futagami T."/>
            <person name="Mori K."/>
            <person name="Kadooka C."/>
            <person name="Tanaka T."/>
        </authorList>
    </citation>
    <scope>NUCLEOTIDE SEQUENCE</scope>
    <source>
        <strain evidence="1">MK2</strain>
    </source>
</reference>
<dbReference type="Proteomes" id="UP000654913">
    <property type="component" value="Chromosome 5"/>
</dbReference>
<dbReference type="EMBL" id="AP024447">
    <property type="protein sequence ID" value="BCS26772.1"/>
    <property type="molecule type" value="Genomic_DNA"/>
</dbReference>
<dbReference type="GeneID" id="64976777"/>
<dbReference type="RefSeq" id="XP_041558966.1">
    <property type="nucleotide sequence ID" value="XM_041706597.1"/>
</dbReference>
<keyword evidence="2" id="KW-1185">Reference proteome</keyword>
<dbReference type="AlphaFoldDB" id="A0A7R8AQ79"/>
<name>A0A7R8AQ79_9EURO</name>
<reference evidence="1" key="1">
    <citation type="submission" date="2021-01" db="EMBL/GenBank/DDBJ databases">
        <authorList>
            <consortium name="Aspergillus puulaauensis MK2 genome sequencing consortium"/>
            <person name="Kazuki M."/>
            <person name="Futagami T."/>
        </authorList>
    </citation>
    <scope>NUCLEOTIDE SEQUENCE</scope>
    <source>
        <strain evidence="1">MK2</strain>
    </source>
</reference>
<organism evidence="1 2">
    <name type="scientific">Aspergillus puulaauensis</name>
    <dbReference type="NCBI Taxonomy" id="1220207"/>
    <lineage>
        <taxon>Eukaryota</taxon>
        <taxon>Fungi</taxon>
        <taxon>Dikarya</taxon>
        <taxon>Ascomycota</taxon>
        <taxon>Pezizomycotina</taxon>
        <taxon>Eurotiomycetes</taxon>
        <taxon>Eurotiomycetidae</taxon>
        <taxon>Eurotiales</taxon>
        <taxon>Aspergillaceae</taxon>
        <taxon>Aspergillus</taxon>
    </lineage>
</organism>
<evidence type="ECO:0000313" key="1">
    <source>
        <dbReference type="EMBL" id="BCS26772.1"/>
    </source>
</evidence>
<dbReference type="KEGG" id="apuu:APUU_51483S"/>
<proteinExistence type="predicted"/>
<dbReference type="OrthoDB" id="10466423at2759"/>
<sequence>MRPSTLISAVVALFAVVAFTFPTASIWGLKSRANAGEPIIPSHSIYNIDLDDVEPLARV</sequence>
<accession>A0A7R8AQ79</accession>
<protein>
    <submittedName>
        <fullName evidence="1">Uncharacterized protein</fullName>
    </submittedName>
</protein>